<feature type="binding site" evidence="9">
    <location>
        <position position="188"/>
    </location>
    <ligand>
        <name>Mn(2+)</name>
        <dbReference type="ChEBI" id="CHEBI:29035"/>
        <label>2</label>
    </ligand>
</feature>
<dbReference type="RefSeq" id="WP_075049195.1">
    <property type="nucleotide sequence ID" value="NZ_CP006867.1"/>
</dbReference>
<feature type="domain" description="Calcineurin-like phosphoesterase" evidence="10">
    <location>
        <begin position="1"/>
        <end position="192"/>
    </location>
</feature>
<evidence type="ECO:0000256" key="6">
    <source>
        <dbReference type="ARBA" id="ARBA00022839"/>
    </source>
</evidence>
<evidence type="ECO:0000313" key="12">
    <source>
        <dbReference type="Proteomes" id="UP000060778"/>
    </source>
</evidence>
<feature type="binding site" evidence="9">
    <location>
        <position position="160"/>
    </location>
    <ligand>
        <name>Mn(2+)</name>
        <dbReference type="ChEBI" id="CHEBI:29035"/>
        <label>2</label>
    </ligand>
</feature>
<accession>A0A0U3G1B9</accession>
<evidence type="ECO:0000259" key="10">
    <source>
        <dbReference type="Pfam" id="PF00149"/>
    </source>
</evidence>
<dbReference type="Gene3D" id="3.60.21.10">
    <property type="match status" value="1"/>
</dbReference>
<keyword evidence="4 9" id="KW-0227">DNA damage</keyword>
<evidence type="ECO:0000256" key="7">
    <source>
        <dbReference type="ARBA" id="ARBA00023204"/>
    </source>
</evidence>
<dbReference type="InterPro" id="IPR004843">
    <property type="entry name" value="Calcineurin-like_PHP"/>
</dbReference>
<keyword evidence="8 9" id="KW-0464">Manganese</keyword>
<keyword evidence="12" id="KW-1185">Reference proteome</keyword>
<feature type="binding site" evidence="9">
    <location>
        <position position="8"/>
    </location>
    <ligand>
        <name>Mn(2+)</name>
        <dbReference type="ChEBI" id="CHEBI:29035"/>
        <label>1</label>
    </ligand>
</feature>
<dbReference type="STRING" id="940295.EYM_00595"/>
<evidence type="ECO:0000256" key="3">
    <source>
        <dbReference type="ARBA" id="ARBA00022759"/>
    </source>
</evidence>
<evidence type="ECO:0000256" key="2">
    <source>
        <dbReference type="ARBA" id="ARBA00022723"/>
    </source>
</evidence>
<keyword evidence="7 9" id="KW-0234">DNA repair</keyword>
<keyword evidence="5 9" id="KW-0378">Hydrolase</keyword>
<feature type="binding site" evidence="9">
    <location>
        <position position="49"/>
    </location>
    <ligand>
        <name>Mn(2+)</name>
        <dbReference type="ChEBI" id="CHEBI:29035"/>
        <label>1</label>
    </ligand>
</feature>
<dbReference type="InterPro" id="IPR032885">
    <property type="entry name" value="Mre11_archaea-type"/>
</dbReference>
<evidence type="ECO:0000256" key="5">
    <source>
        <dbReference type="ARBA" id="ARBA00022801"/>
    </source>
</evidence>
<organism evidence="11 12">
    <name type="scientific">Ignicoccus islandicus DSM 13165</name>
    <dbReference type="NCBI Taxonomy" id="940295"/>
    <lineage>
        <taxon>Archaea</taxon>
        <taxon>Thermoproteota</taxon>
        <taxon>Thermoprotei</taxon>
        <taxon>Desulfurococcales</taxon>
        <taxon>Desulfurococcaceae</taxon>
        <taxon>Ignicoccus</taxon>
    </lineage>
</organism>
<dbReference type="PANTHER" id="PTHR30337:SF0">
    <property type="entry name" value="NUCLEASE SBCCD SUBUNIT D"/>
    <property type="match status" value="1"/>
</dbReference>
<comment type="activity regulation">
    <text evidence="9">Nuclease activity is regulated by Rad50.</text>
</comment>
<dbReference type="InterPro" id="IPR029052">
    <property type="entry name" value="Metallo-depent_PP-like"/>
</dbReference>
<dbReference type="CDD" id="cd00840">
    <property type="entry name" value="MPP_Mre11_N"/>
    <property type="match status" value="1"/>
</dbReference>
<dbReference type="GO" id="GO:0004519">
    <property type="term" value="F:endonuclease activity"/>
    <property type="evidence" value="ECO:0007669"/>
    <property type="project" value="UniProtKB-UniRule"/>
</dbReference>
<dbReference type="OrthoDB" id="11638at2157"/>
<dbReference type="GO" id="GO:0008408">
    <property type="term" value="F:3'-5' exonuclease activity"/>
    <property type="evidence" value="ECO:0007669"/>
    <property type="project" value="UniProtKB-UniRule"/>
</dbReference>
<comment type="similarity">
    <text evidence="9">Belongs to the MRE11/RAD32 family.</text>
</comment>
<dbReference type="InterPro" id="IPR041796">
    <property type="entry name" value="Mre11_N"/>
</dbReference>
<dbReference type="HAMAP" id="MF_02044">
    <property type="entry name" value="Mre11"/>
    <property type="match status" value="1"/>
</dbReference>
<feature type="active site" description="Proton donor" evidence="9">
    <location>
        <position position="87"/>
    </location>
</feature>
<dbReference type="EC" id="3.1.-.-" evidence="9"/>
<comment type="subunit">
    <text evidence="9">Homodimer. Forms a heterotetramer composed of two Mre11 subunits and two Rad50 subunits.</text>
</comment>
<comment type="function">
    <text evidence="9">Part of the Rad50/Mre11 complex, which is involved in the early steps of DNA double-strand break (DSB) repair. The complex may facilitate opening of the processed DNA ends to aid in the recruitment of HerA and NurA. Mre11 binds to DSB ends and has both double-stranded 3'-5' exonuclease activity and single-stranded endonuclease activity.</text>
</comment>
<dbReference type="InterPro" id="IPR050535">
    <property type="entry name" value="DNA_Repair-Maintenance_Comp"/>
</dbReference>
<protein>
    <recommendedName>
        <fullName evidence="9">DNA double-strand break repair protein Mre11</fullName>
        <ecNumber evidence="9">3.1.-.-</ecNumber>
    </recommendedName>
</protein>
<evidence type="ECO:0000256" key="9">
    <source>
        <dbReference type="HAMAP-Rule" id="MF_02044"/>
    </source>
</evidence>
<feature type="binding site" evidence="9">
    <location>
        <position position="10"/>
    </location>
    <ligand>
        <name>Mn(2+)</name>
        <dbReference type="ChEBI" id="CHEBI:29035"/>
        <label>1</label>
    </ligand>
</feature>
<dbReference type="Pfam" id="PF00149">
    <property type="entry name" value="Metallophos"/>
    <property type="match status" value="1"/>
</dbReference>
<proteinExistence type="inferred from homology"/>
<dbReference type="GO" id="GO:0006302">
    <property type="term" value="P:double-strand break repair"/>
    <property type="evidence" value="ECO:0007669"/>
    <property type="project" value="UniProtKB-UniRule"/>
</dbReference>
<feature type="binding site" evidence="9">
    <location>
        <position position="49"/>
    </location>
    <ligand>
        <name>Mn(2+)</name>
        <dbReference type="ChEBI" id="CHEBI:29035"/>
        <label>2</label>
    </ligand>
</feature>
<reference evidence="11 12" key="1">
    <citation type="submission" date="2013-11" db="EMBL/GenBank/DDBJ databases">
        <title>Comparative genomics of Ignicoccus.</title>
        <authorList>
            <person name="Podar M."/>
        </authorList>
    </citation>
    <scope>NUCLEOTIDE SEQUENCE [LARGE SCALE GENOMIC DNA]</scope>
    <source>
        <strain evidence="11 12">DSM 13165</strain>
    </source>
</reference>
<dbReference type="KEGG" id="iis:EYM_00595"/>
<keyword evidence="2 9" id="KW-0479">Metal-binding</keyword>
<name>A0A0U3G1B9_9CREN</name>
<keyword evidence="3 9" id="KW-0255">Endonuclease</keyword>
<dbReference type="SUPFAM" id="SSF56300">
    <property type="entry name" value="Metallo-dependent phosphatases"/>
    <property type="match status" value="1"/>
</dbReference>
<dbReference type="GeneID" id="30679538"/>
<evidence type="ECO:0000256" key="8">
    <source>
        <dbReference type="ARBA" id="ARBA00023211"/>
    </source>
</evidence>
<dbReference type="GO" id="GO:0030145">
    <property type="term" value="F:manganese ion binding"/>
    <property type="evidence" value="ECO:0007669"/>
    <property type="project" value="UniProtKB-UniRule"/>
</dbReference>
<evidence type="ECO:0000256" key="1">
    <source>
        <dbReference type="ARBA" id="ARBA00022722"/>
    </source>
</evidence>
<dbReference type="AlphaFoldDB" id="A0A0U3G1B9"/>
<feature type="binding site" evidence="9">
    <location>
        <position position="86"/>
    </location>
    <ligand>
        <name>Mn(2+)</name>
        <dbReference type="ChEBI" id="CHEBI:29035"/>
        <label>2</label>
    </ligand>
</feature>
<dbReference type="GO" id="GO:0000403">
    <property type="term" value="F:Y-form DNA binding"/>
    <property type="evidence" value="ECO:0007669"/>
    <property type="project" value="UniProtKB-UniRule"/>
</dbReference>
<keyword evidence="1 9" id="KW-0540">Nuclease</keyword>
<sequence length="383" mass="43545">MQILHVADVHLGKRQYNLQERELDFYNAFEKSIEIALRERVDAYVVAGDLFDTPVPYTSLQPLRVAVSGFRKLRERGIEVILLPGDHDKPKARGVPSIEFVSEMTGAKLLRSSKCIEVKGYKFCGLEAFNPLSESELERAKSYVRTLRREASKRAVLVAHVGVKDLMPFQSVEKEFLPEGFLYYALGHIHKYAILEVHNTKAVYPGSLETVSRDEIPEINNKGPVLVDLKDLSLQKIRIEVRPQVKVQLRASSPIELMKELNEIYKKVPPNSVVHLFVPENLRAYVTRIVNTLSERVLHVRIDVIKSGYANNPLSDASPTVKVSLLEVLKDIYGEKLGSKVYDVIQAYIEGNDEKAEQLLDELFKSGVWNRSPYAFSQRRLSK</sequence>
<evidence type="ECO:0000313" key="11">
    <source>
        <dbReference type="EMBL" id="ALU12124.1"/>
    </source>
</evidence>
<dbReference type="PATRIC" id="fig|940295.4.peg.114"/>
<dbReference type="EMBL" id="CP006867">
    <property type="protein sequence ID" value="ALU12124.1"/>
    <property type="molecule type" value="Genomic_DNA"/>
</dbReference>
<dbReference type="GO" id="GO:0045027">
    <property type="term" value="F:DNA end binding"/>
    <property type="evidence" value="ECO:0007669"/>
    <property type="project" value="UniProtKB-UniRule"/>
</dbReference>
<dbReference type="Proteomes" id="UP000060778">
    <property type="component" value="Chromosome"/>
</dbReference>
<comment type="cofactor">
    <cofactor evidence="9">
        <name>Mn(2+)</name>
        <dbReference type="ChEBI" id="CHEBI:29035"/>
    </cofactor>
    <text evidence="9">Binds 2 manganese ions per subunit.</text>
</comment>
<dbReference type="PANTHER" id="PTHR30337">
    <property type="entry name" value="COMPONENT OF ATP-DEPENDENT DSDNA EXONUCLEASE"/>
    <property type="match status" value="1"/>
</dbReference>
<evidence type="ECO:0000256" key="4">
    <source>
        <dbReference type="ARBA" id="ARBA00022763"/>
    </source>
</evidence>
<keyword evidence="6 9" id="KW-0269">Exonuclease</keyword>
<feature type="binding site" evidence="9">
    <location>
        <position position="190"/>
    </location>
    <ligand>
        <name>Mn(2+)</name>
        <dbReference type="ChEBI" id="CHEBI:29035"/>
        <label>1</label>
    </ligand>
</feature>
<gene>
    <name evidence="9" type="primary">mre11</name>
    <name evidence="11" type="ORF">EYM_00595</name>
</gene>